<evidence type="ECO:0000256" key="5">
    <source>
        <dbReference type="PROSITE-ProRule" id="PRU00221"/>
    </source>
</evidence>
<organism evidence="7 8">
    <name type="scientific">Torulaspora delbrueckii</name>
    <name type="common">Yeast</name>
    <name type="synonym">Candida colliculosa</name>
    <dbReference type="NCBI Taxonomy" id="4950"/>
    <lineage>
        <taxon>Eukaryota</taxon>
        <taxon>Fungi</taxon>
        <taxon>Dikarya</taxon>
        <taxon>Ascomycota</taxon>
        <taxon>Saccharomycotina</taxon>
        <taxon>Saccharomycetes</taxon>
        <taxon>Saccharomycetales</taxon>
        <taxon>Saccharomycetaceae</taxon>
        <taxon>Torulaspora</taxon>
    </lineage>
</organism>
<dbReference type="PANTHER" id="PTHR22846:SF2">
    <property type="entry name" value="F-BOX-LIKE_WD REPEAT-CONTAINING PROTEIN EBI"/>
    <property type="match status" value="1"/>
</dbReference>
<dbReference type="InterPro" id="IPR045183">
    <property type="entry name" value="Ebi-like"/>
</dbReference>
<dbReference type="FunCoup" id="G8ZS83">
    <property type="interactions" value="666"/>
</dbReference>
<dbReference type="AlphaFoldDB" id="G8ZS83"/>
<dbReference type="GO" id="GO:0006357">
    <property type="term" value="P:regulation of transcription by RNA polymerase II"/>
    <property type="evidence" value="ECO:0007669"/>
    <property type="project" value="TreeGrafter"/>
</dbReference>
<comment type="subcellular location">
    <subcellularLocation>
        <location evidence="1">Nucleus</location>
    </subcellularLocation>
</comment>
<feature type="repeat" description="WD" evidence="5">
    <location>
        <begin position="207"/>
        <end position="239"/>
    </location>
</feature>
<dbReference type="InterPro" id="IPR006594">
    <property type="entry name" value="LisH"/>
</dbReference>
<dbReference type="SMART" id="SM00667">
    <property type="entry name" value="LisH"/>
    <property type="match status" value="1"/>
</dbReference>
<dbReference type="EMBL" id="HE616744">
    <property type="protein sequence ID" value="CCE91375.1"/>
    <property type="molecule type" value="Genomic_DNA"/>
</dbReference>
<reference evidence="7 8" key="1">
    <citation type="journal article" date="2011" name="Proc. Natl. Acad. Sci. U.S.A.">
        <title>Evolutionary erosion of yeast sex chromosomes by mating-type switching accidents.</title>
        <authorList>
            <person name="Gordon J.L."/>
            <person name="Armisen D."/>
            <person name="Proux-Wera E."/>
            <person name="Oheigeartaigh S.S."/>
            <person name="Byrne K.P."/>
            <person name="Wolfe K.H."/>
        </authorList>
    </citation>
    <scope>NUCLEOTIDE SEQUENCE [LARGE SCALE GENOMIC DNA]</scope>
    <source>
        <strain evidence="8">ATCC 10662 / CBS 1146 / NBRC 0425 / NCYC 2629 / NRRL Y-866</strain>
    </source>
</reference>
<evidence type="ECO:0000313" key="7">
    <source>
        <dbReference type="EMBL" id="CCE91375.1"/>
    </source>
</evidence>
<dbReference type="HOGENOM" id="CLU_007609_1_1_1"/>
<keyword evidence="3" id="KW-0677">Repeat</keyword>
<evidence type="ECO:0000259" key="6">
    <source>
        <dbReference type="Pfam" id="PF12894"/>
    </source>
</evidence>
<dbReference type="KEGG" id="tdl:TDEL_0C04860"/>
<feature type="repeat" description="WD" evidence="5">
    <location>
        <begin position="248"/>
        <end position="289"/>
    </location>
</feature>
<keyword evidence="4" id="KW-0539">Nucleus</keyword>
<dbReference type="InterPro" id="IPR024977">
    <property type="entry name" value="Apc4-like_WD40_dom"/>
</dbReference>
<dbReference type="eggNOG" id="KOG0273">
    <property type="taxonomic scope" value="Eukaryota"/>
</dbReference>
<feature type="repeat" description="WD" evidence="5">
    <location>
        <begin position="337"/>
        <end position="368"/>
    </location>
</feature>
<gene>
    <name evidence="7" type="primary">TDEL0C04860</name>
    <name evidence="7" type="ORF">TDEL_0C04860</name>
</gene>
<dbReference type="Proteomes" id="UP000005627">
    <property type="component" value="Chromosome 3"/>
</dbReference>
<dbReference type="InterPro" id="IPR001680">
    <property type="entry name" value="WD40_rpt"/>
</dbReference>
<protein>
    <recommendedName>
        <fullName evidence="6">Anaphase-promoting complex subunit 4-like WD40 domain-containing protein</fullName>
    </recommendedName>
</protein>
<feature type="repeat" description="WD" evidence="5">
    <location>
        <begin position="379"/>
        <end position="419"/>
    </location>
</feature>
<dbReference type="Gene3D" id="2.130.10.10">
    <property type="entry name" value="YVTN repeat-like/Quinoprotein amine dehydrogenase"/>
    <property type="match status" value="1"/>
</dbReference>
<evidence type="ECO:0000256" key="4">
    <source>
        <dbReference type="ARBA" id="ARBA00023242"/>
    </source>
</evidence>
<name>G8ZS83_TORDE</name>
<dbReference type="PROSITE" id="PS50294">
    <property type="entry name" value="WD_REPEATS_REGION"/>
    <property type="match status" value="3"/>
</dbReference>
<dbReference type="PROSITE" id="PS50082">
    <property type="entry name" value="WD_REPEATS_2"/>
    <property type="match status" value="4"/>
</dbReference>
<feature type="domain" description="Anaphase-promoting complex subunit 4-like WD40" evidence="6">
    <location>
        <begin position="208"/>
        <end position="262"/>
    </location>
</feature>
<dbReference type="GeneID" id="11500710"/>
<sequence>MSITSEELNYLIWRYLQETGNEVSALALQEETRVLEFDSKYGKEVPLGTLVELVQKGILYTECDLLVENDGKVKPIDNTYLTQNFNLAQALQVEKEKGPNRLTDGRFALEHENDSAGGKEDSEEDVKSWRTYKGAEEANKPNGFIRTLREVHKLAKIVTCSWNPVIRSVLALGEKDSQARLLHFDDDNATIKNEYELKHPFAPNVVSEKATNEVTCLSWSLNGQDIVTGTENGELRLWNSEGKLKNVLNFHRSPIICIKWNSDSTHFITADVENVTIVWNALTGTALQHFELKAQESATDSLGVDLEWVENDKFIIPGPQGSLAVYQMGENKPIGRLNGHQGPISVLKFNPSNNLLLSASDDHAIRIWRGGSGNSCNCFLGHSQSIVSADWIDDDKVVSASMDGTVRLWSVVDNSLLAMSMTDGVPVFSGKLSKDRTKYAVGLMDGQITVYDVQAPPEKRGSTNLSASIDPLPLHGTFQSPKDGDSSFDLSWCYDNDKLAVAYSIGDGAIISM</sequence>
<accession>G8ZS83</accession>
<keyword evidence="8" id="KW-1185">Reference proteome</keyword>
<dbReference type="GO" id="GO:0034967">
    <property type="term" value="C:Set3 complex"/>
    <property type="evidence" value="ECO:0007669"/>
    <property type="project" value="EnsemblFungi"/>
</dbReference>
<dbReference type="Pfam" id="PF00400">
    <property type="entry name" value="WD40"/>
    <property type="match status" value="2"/>
</dbReference>
<dbReference type="Pfam" id="PF12894">
    <property type="entry name" value="ANAPC4_WD40"/>
    <property type="match status" value="1"/>
</dbReference>
<keyword evidence="2 5" id="KW-0853">WD repeat</keyword>
<dbReference type="PANTHER" id="PTHR22846">
    <property type="entry name" value="WD40 REPEAT PROTEIN"/>
    <property type="match status" value="1"/>
</dbReference>
<dbReference type="STRING" id="1076872.G8ZS83"/>
<dbReference type="Pfam" id="PF08513">
    <property type="entry name" value="LisH"/>
    <property type="match status" value="1"/>
</dbReference>
<dbReference type="RefSeq" id="XP_003680586.1">
    <property type="nucleotide sequence ID" value="XM_003680538.1"/>
</dbReference>
<dbReference type="InterPro" id="IPR036322">
    <property type="entry name" value="WD40_repeat_dom_sf"/>
</dbReference>
<proteinExistence type="predicted"/>
<dbReference type="PROSITE" id="PS50896">
    <property type="entry name" value="LISH"/>
    <property type="match status" value="1"/>
</dbReference>
<dbReference type="GO" id="GO:0032874">
    <property type="term" value="P:positive regulation of stress-activated MAPK cascade"/>
    <property type="evidence" value="ECO:0007669"/>
    <property type="project" value="EnsemblFungi"/>
</dbReference>
<evidence type="ECO:0000256" key="1">
    <source>
        <dbReference type="ARBA" id="ARBA00004123"/>
    </source>
</evidence>
<dbReference type="Gene3D" id="1.20.960.30">
    <property type="match status" value="1"/>
</dbReference>
<evidence type="ECO:0000313" key="8">
    <source>
        <dbReference type="Proteomes" id="UP000005627"/>
    </source>
</evidence>
<dbReference type="InParanoid" id="G8ZS83"/>
<dbReference type="SMART" id="SM00320">
    <property type="entry name" value="WD40"/>
    <property type="match status" value="5"/>
</dbReference>
<evidence type="ECO:0000256" key="2">
    <source>
        <dbReference type="ARBA" id="ARBA00022574"/>
    </source>
</evidence>
<dbReference type="InterPro" id="IPR015943">
    <property type="entry name" value="WD40/YVTN_repeat-like_dom_sf"/>
</dbReference>
<evidence type="ECO:0000256" key="3">
    <source>
        <dbReference type="ARBA" id="ARBA00022737"/>
    </source>
</evidence>
<dbReference type="GO" id="GO:0003714">
    <property type="term" value="F:transcription corepressor activity"/>
    <property type="evidence" value="ECO:0007669"/>
    <property type="project" value="InterPro"/>
</dbReference>
<dbReference type="GO" id="GO:0045835">
    <property type="term" value="P:negative regulation of meiotic nuclear division"/>
    <property type="evidence" value="ECO:0007669"/>
    <property type="project" value="EnsemblFungi"/>
</dbReference>
<dbReference type="OrthoDB" id="1367865at2759"/>
<dbReference type="SUPFAM" id="SSF50978">
    <property type="entry name" value="WD40 repeat-like"/>
    <property type="match status" value="1"/>
</dbReference>